<evidence type="ECO:0000256" key="1">
    <source>
        <dbReference type="SAM" id="MobiDB-lite"/>
    </source>
</evidence>
<reference evidence="2" key="1">
    <citation type="submission" date="2021-12" db="EMBL/GenBank/DDBJ databases">
        <authorList>
            <person name="King R."/>
        </authorList>
    </citation>
    <scope>NUCLEOTIDE SEQUENCE</scope>
</reference>
<protein>
    <submittedName>
        <fullName evidence="2">Uncharacterized protein</fullName>
    </submittedName>
</protein>
<name>A0A9N8KY22_CHRIL</name>
<organism evidence="2 3">
    <name type="scientific">Chrysodeixis includens</name>
    <name type="common">Soybean looper</name>
    <name type="synonym">Pseudoplusia includens</name>
    <dbReference type="NCBI Taxonomy" id="689277"/>
    <lineage>
        <taxon>Eukaryota</taxon>
        <taxon>Metazoa</taxon>
        <taxon>Ecdysozoa</taxon>
        <taxon>Arthropoda</taxon>
        <taxon>Hexapoda</taxon>
        <taxon>Insecta</taxon>
        <taxon>Pterygota</taxon>
        <taxon>Neoptera</taxon>
        <taxon>Endopterygota</taxon>
        <taxon>Lepidoptera</taxon>
        <taxon>Glossata</taxon>
        <taxon>Ditrysia</taxon>
        <taxon>Noctuoidea</taxon>
        <taxon>Noctuidae</taxon>
        <taxon>Plusiinae</taxon>
        <taxon>Chrysodeixis</taxon>
    </lineage>
</organism>
<keyword evidence="3" id="KW-1185">Reference proteome</keyword>
<evidence type="ECO:0000313" key="2">
    <source>
        <dbReference type="EMBL" id="CAD0193818.1"/>
    </source>
</evidence>
<sequence>MRDLMRRRIRNRLRNQNQRTLKYKYEDELSFLMLYFREPINMSQPDPAMTPDNADSTASEQHDPFVLGTVHWVLETPTLASFERRRRASGRVTSGGERWRRVAAASTSCGR</sequence>
<dbReference type="EMBL" id="LR824004">
    <property type="protein sequence ID" value="CAD0193818.1"/>
    <property type="molecule type" value="Genomic_DNA"/>
</dbReference>
<gene>
    <name evidence="2" type="ORF">CINC_LOCUS115</name>
</gene>
<dbReference type="AlphaFoldDB" id="A0A9N8KY22"/>
<feature type="region of interest" description="Disordered" evidence="1">
    <location>
        <begin position="84"/>
        <end position="111"/>
    </location>
</feature>
<evidence type="ECO:0000313" key="3">
    <source>
        <dbReference type="Proteomes" id="UP001154114"/>
    </source>
</evidence>
<proteinExistence type="predicted"/>
<accession>A0A9N8KY22</accession>
<dbReference type="Proteomes" id="UP001154114">
    <property type="component" value="Chromosome 1"/>
</dbReference>